<organism evidence="3 4">
    <name type="scientific">Pedobacter endophyticus</name>
    <dbReference type="NCBI Taxonomy" id="2789740"/>
    <lineage>
        <taxon>Bacteria</taxon>
        <taxon>Pseudomonadati</taxon>
        <taxon>Bacteroidota</taxon>
        <taxon>Sphingobacteriia</taxon>
        <taxon>Sphingobacteriales</taxon>
        <taxon>Sphingobacteriaceae</taxon>
        <taxon>Pedobacter</taxon>
    </lineage>
</organism>
<evidence type="ECO:0000313" key="3">
    <source>
        <dbReference type="EMBL" id="QPH41453.1"/>
    </source>
</evidence>
<dbReference type="Pfam" id="PF01541">
    <property type="entry name" value="GIY-YIG"/>
    <property type="match status" value="1"/>
</dbReference>
<evidence type="ECO:0000259" key="2">
    <source>
        <dbReference type="PROSITE" id="PS50164"/>
    </source>
</evidence>
<comment type="similarity">
    <text evidence="1">Belongs to the UPF0213 family.</text>
</comment>
<evidence type="ECO:0000313" key="4">
    <source>
        <dbReference type="Proteomes" id="UP000594759"/>
    </source>
</evidence>
<dbReference type="EMBL" id="CP064939">
    <property type="protein sequence ID" value="QPH41453.1"/>
    <property type="molecule type" value="Genomic_DNA"/>
</dbReference>
<keyword evidence="4" id="KW-1185">Reference proteome</keyword>
<dbReference type="PANTHER" id="PTHR34477">
    <property type="entry name" value="UPF0213 PROTEIN YHBQ"/>
    <property type="match status" value="1"/>
</dbReference>
<dbReference type="AlphaFoldDB" id="A0A7S9Q0J7"/>
<dbReference type="InterPro" id="IPR000305">
    <property type="entry name" value="GIY-YIG_endonuc"/>
</dbReference>
<reference evidence="3 4" key="1">
    <citation type="submission" date="2020-11" db="EMBL/GenBank/DDBJ databases">
        <title>Pedobacter endophytica, an endophytic bacteria isolated form Carex pumila.</title>
        <authorList>
            <person name="Peng Y."/>
            <person name="Jiang L."/>
            <person name="Lee J."/>
        </authorList>
    </citation>
    <scope>NUCLEOTIDE SEQUENCE [LARGE SCALE GENOMIC DNA]</scope>
    <source>
        <strain evidence="3 4">JBR3-12</strain>
    </source>
</reference>
<protein>
    <submittedName>
        <fullName evidence="3">GIY-YIG nuclease family protein</fullName>
    </submittedName>
</protein>
<dbReference type="CDD" id="cd10456">
    <property type="entry name" value="GIY-YIG_UPF0213"/>
    <property type="match status" value="1"/>
</dbReference>
<dbReference type="InterPro" id="IPR035901">
    <property type="entry name" value="GIY-YIG_endonuc_sf"/>
</dbReference>
<feature type="domain" description="GIY-YIG" evidence="2">
    <location>
        <begin position="2"/>
        <end position="78"/>
    </location>
</feature>
<dbReference type="RefSeq" id="WP_196100890.1">
    <property type="nucleotide sequence ID" value="NZ_CP064939.1"/>
</dbReference>
<sequence length="115" mass="13928">MKYYYVYILKCKDNSYYTGITNDIDRRFIEHETGENSNCYTFKRRPLTPVFCEYFIDVNYAIEFEKQVKGWSRKKKEAIIDQNWDKLKELSICNNESSHKNHWIKKGFDSAQDDK</sequence>
<proteinExistence type="inferred from homology"/>
<dbReference type="InterPro" id="IPR050190">
    <property type="entry name" value="UPF0213_domain"/>
</dbReference>
<dbReference type="SUPFAM" id="SSF82771">
    <property type="entry name" value="GIY-YIG endonuclease"/>
    <property type="match status" value="1"/>
</dbReference>
<evidence type="ECO:0000256" key="1">
    <source>
        <dbReference type="ARBA" id="ARBA00007435"/>
    </source>
</evidence>
<dbReference type="Proteomes" id="UP000594759">
    <property type="component" value="Chromosome"/>
</dbReference>
<dbReference type="PANTHER" id="PTHR34477:SF1">
    <property type="entry name" value="UPF0213 PROTEIN YHBQ"/>
    <property type="match status" value="1"/>
</dbReference>
<dbReference type="KEGG" id="pex:IZT61_09435"/>
<dbReference type="PROSITE" id="PS50164">
    <property type="entry name" value="GIY_YIG"/>
    <property type="match status" value="1"/>
</dbReference>
<name>A0A7S9Q0J7_9SPHI</name>
<gene>
    <name evidence="3" type="ORF">IZT61_09435</name>
</gene>
<dbReference type="Gene3D" id="3.40.1440.10">
    <property type="entry name" value="GIY-YIG endonuclease"/>
    <property type="match status" value="1"/>
</dbReference>
<accession>A0A7S9Q0J7</accession>